<keyword evidence="20" id="KW-1185">Reference proteome</keyword>
<dbReference type="EC" id="2.7.13.3" evidence="2"/>
<dbReference type="GO" id="GO:0004673">
    <property type="term" value="F:protein histidine kinase activity"/>
    <property type="evidence" value="ECO:0007669"/>
    <property type="project" value="UniProtKB-EC"/>
</dbReference>
<evidence type="ECO:0000256" key="10">
    <source>
        <dbReference type="ARBA" id="ARBA00022737"/>
    </source>
</evidence>
<keyword evidence="5" id="KW-0597">Phosphoprotein</keyword>
<dbReference type="PANTHER" id="PTHR41523:SF8">
    <property type="entry name" value="ETHYLENE RESPONSE SENSOR PROTEIN"/>
    <property type="match status" value="1"/>
</dbReference>
<proteinExistence type="predicted"/>
<dbReference type="Gene3D" id="3.30.565.10">
    <property type="entry name" value="Histidine kinase-like ATPase, C-terminal domain"/>
    <property type="match status" value="1"/>
</dbReference>
<keyword evidence="12" id="KW-0418">Kinase</keyword>
<dbReference type="GO" id="GO:0005524">
    <property type="term" value="F:ATP binding"/>
    <property type="evidence" value="ECO:0007669"/>
    <property type="project" value="UniProtKB-KW"/>
</dbReference>
<evidence type="ECO:0000256" key="15">
    <source>
        <dbReference type="ARBA" id="ARBA00023026"/>
    </source>
</evidence>
<dbReference type="Proteomes" id="UP000572984">
    <property type="component" value="Unassembled WGS sequence"/>
</dbReference>
<keyword evidence="13" id="KW-0067">ATP-binding</keyword>
<gene>
    <name evidence="19" type="ORF">H0S73_23830</name>
</gene>
<evidence type="ECO:0000256" key="9">
    <source>
        <dbReference type="ARBA" id="ARBA00022679"/>
    </source>
</evidence>
<evidence type="ECO:0000256" key="3">
    <source>
        <dbReference type="ARBA" id="ARBA00021740"/>
    </source>
</evidence>
<evidence type="ECO:0000256" key="4">
    <source>
        <dbReference type="ARBA" id="ARBA00022543"/>
    </source>
</evidence>
<evidence type="ECO:0000313" key="19">
    <source>
        <dbReference type="EMBL" id="MBA1159120.1"/>
    </source>
</evidence>
<dbReference type="GO" id="GO:0009881">
    <property type="term" value="F:photoreceptor activity"/>
    <property type="evidence" value="ECO:0007669"/>
    <property type="project" value="UniProtKB-KW"/>
</dbReference>
<evidence type="ECO:0000256" key="13">
    <source>
        <dbReference type="ARBA" id="ARBA00022840"/>
    </source>
</evidence>
<dbReference type="InterPro" id="IPR000700">
    <property type="entry name" value="PAS-assoc_C"/>
</dbReference>
<dbReference type="EMBL" id="JACDXJ010000003">
    <property type="protein sequence ID" value="MBA1159120.1"/>
    <property type="molecule type" value="Genomic_DNA"/>
</dbReference>
<evidence type="ECO:0000256" key="16">
    <source>
        <dbReference type="ARBA" id="ARBA00023170"/>
    </source>
</evidence>
<evidence type="ECO:0000256" key="1">
    <source>
        <dbReference type="ARBA" id="ARBA00000085"/>
    </source>
</evidence>
<protein>
    <recommendedName>
        <fullName evidence="3">Blue-light-activated histidine kinase</fullName>
        <ecNumber evidence="2">2.7.13.3</ecNumber>
    </recommendedName>
</protein>
<evidence type="ECO:0000256" key="11">
    <source>
        <dbReference type="ARBA" id="ARBA00022741"/>
    </source>
</evidence>
<comment type="caution">
    <text evidence="19">The sequence shown here is derived from an EMBL/GenBank/DDBJ whole genome shotgun (WGS) entry which is preliminary data.</text>
</comment>
<evidence type="ECO:0000313" key="20">
    <source>
        <dbReference type="Proteomes" id="UP000572984"/>
    </source>
</evidence>
<dbReference type="CDD" id="cd00130">
    <property type="entry name" value="PAS"/>
    <property type="match status" value="1"/>
</dbReference>
<keyword evidence="14" id="KW-0157">Chromophore</keyword>
<dbReference type="InterPro" id="IPR036890">
    <property type="entry name" value="HATPase_C_sf"/>
</dbReference>
<evidence type="ECO:0000256" key="2">
    <source>
        <dbReference type="ARBA" id="ARBA00012438"/>
    </source>
</evidence>
<evidence type="ECO:0000256" key="6">
    <source>
        <dbReference type="ARBA" id="ARBA00022606"/>
    </source>
</evidence>
<dbReference type="PROSITE" id="PS50112">
    <property type="entry name" value="PAS"/>
    <property type="match status" value="1"/>
</dbReference>
<evidence type="ECO:0000259" key="18">
    <source>
        <dbReference type="PROSITE" id="PS50113"/>
    </source>
</evidence>
<dbReference type="InterPro" id="IPR013655">
    <property type="entry name" value="PAS_fold_3"/>
</dbReference>
<dbReference type="PROSITE" id="PS50113">
    <property type="entry name" value="PAC"/>
    <property type="match status" value="1"/>
</dbReference>
<evidence type="ECO:0000256" key="5">
    <source>
        <dbReference type="ARBA" id="ARBA00022553"/>
    </source>
</evidence>
<dbReference type="FunFam" id="3.30.450.20:FF:000099">
    <property type="entry name" value="Sensory box sensor histidine kinase"/>
    <property type="match status" value="1"/>
</dbReference>
<evidence type="ECO:0000256" key="7">
    <source>
        <dbReference type="ARBA" id="ARBA00022630"/>
    </source>
</evidence>
<dbReference type="SMART" id="SM00086">
    <property type="entry name" value="PAC"/>
    <property type="match status" value="1"/>
</dbReference>
<keyword evidence="10" id="KW-0677">Repeat</keyword>
<dbReference type="AlphaFoldDB" id="A0A838BV39"/>
<evidence type="ECO:0000256" key="12">
    <source>
        <dbReference type="ARBA" id="ARBA00022777"/>
    </source>
</evidence>
<feature type="domain" description="PAS" evidence="17">
    <location>
        <begin position="44"/>
        <end position="114"/>
    </location>
</feature>
<accession>A0A838BV39</accession>
<keyword evidence="6" id="KW-0716">Sensory transduction</keyword>
<keyword evidence="7" id="KW-0285">Flavoprotein</keyword>
<keyword evidence="9" id="KW-0808">Transferase</keyword>
<dbReference type="InterPro" id="IPR001610">
    <property type="entry name" value="PAC"/>
</dbReference>
<reference evidence="19 20" key="1">
    <citation type="submission" date="2020-07" db="EMBL/GenBank/DDBJ databases">
        <title>Draft genome and description of Microvirga mediterraneensis Marseille-Q2068 sp. nov.</title>
        <authorList>
            <person name="Boxberger M."/>
        </authorList>
    </citation>
    <scope>NUCLEOTIDE SEQUENCE [LARGE SCALE GENOMIC DNA]</scope>
    <source>
        <strain evidence="19 20">Marseille-Q2068</strain>
    </source>
</reference>
<dbReference type="Pfam" id="PF07536">
    <property type="entry name" value="HWE_HK"/>
    <property type="match status" value="1"/>
</dbReference>
<keyword evidence="11" id="KW-0547">Nucleotide-binding</keyword>
<dbReference type="SUPFAM" id="SSF55785">
    <property type="entry name" value="PYP-like sensor domain (PAS domain)"/>
    <property type="match status" value="1"/>
</dbReference>
<dbReference type="SMART" id="SM00091">
    <property type="entry name" value="PAS"/>
    <property type="match status" value="1"/>
</dbReference>
<sequence length="379" mass="41821">MHVRVNGQVAVPSTGTAQPRSPCLVGTLQIVAPSEPIDTGSHPDEPRLNAILNTMPQMVWSTRPDGFHDYYNDRWYEFTGMPHGSTDGERWSGMFHPDDQPRARARWHRSRTTGEPYEIEYRLRRHDGAYRWTLGRALPIRSSDGTIERWFGTCTDIHDLKLSEEQRELIARELSHRIKNIFAVVTSLVTLTSRGDPGAQSFAIGLVQRLSSLAHVHGYIQPNVPWEEAEPASRTALGLLGILVRPYQHDKEGAPGPGVRRLEERVSISGDDAPIGAAAGTALVLIVHELATNAIKYGSLSRPDGSVAIRGEALPEQQFRLTWQERGGPPVAGPPGRQGFGTLLAYRGATGQLGAHIEQDWSPDGLTVCLTMPIEYLGR</sequence>
<dbReference type="InterPro" id="IPR000014">
    <property type="entry name" value="PAS"/>
</dbReference>
<keyword evidence="16" id="KW-0675">Receptor</keyword>
<comment type="catalytic activity">
    <reaction evidence="1">
        <text>ATP + protein L-histidine = ADP + protein N-phospho-L-histidine.</text>
        <dbReference type="EC" id="2.7.13.3"/>
    </reaction>
</comment>
<evidence type="ECO:0000259" key="17">
    <source>
        <dbReference type="PROSITE" id="PS50112"/>
    </source>
</evidence>
<dbReference type="Pfam" id="PF08447">
    <property type="entry name" value="PAS_3"/>
    <property type="match status" value="1"/>
</dbReference>
<name>A0A838BV39_9HYPH</name>
<dbReference type="SUPFAM" id="SSF55874">
    <property type="entry name" value="ATPase domain of HSP90 chaperone/DNA topoisomerase II/histidine kinase"/>
    <property type="match status" value="1"/>
</dbReference>
<dbReference type="NCBIfam" id="TIGR00229">
    <property type="entry name" value="sensory_box"/>
    <property type="match status" value="1"/>
</dbReference>
<evidence type="ECO:0000256" key="8">
    <source>
        <dbReference type="ARBA" id="ARBA00022643"/>
    </source>
</evidence>
<evidence type="ECO:0000256" key="14">
    <source>
        <dbReference type="ARBA" id="ARBA00022991"/>
    </source>
</evidence>
<organism evidence="19 20">
    <name type="scientific">Microvirga mediterraneensis</name>
    <dbReference type="NCBI Taxonomy" id="2754695"/>
    <lineage>
        <taxon>Bacteria</taxon>
        <taxon>Pseudomonadati</taxon>
        <taxon>Pseudomonadota</taxon>
        <taxon>Alphaproteobacteria</taxon>
        <taxon>Hyphomicrobiales</taxon>
        <taxon>Methylobacteriaceae</taxon>
        <taxon>Microvirga</taxon>
    </lineage>
</organism>
<dbReference type="Gene3D" id="3.30.450.20">
    <property type="entry name" value="PAS domain"/>
    <property type="match status" value="1"/>
</dbReference>
<dbReference type="RefSeq" id="WP_181054722.1">
    <property type="nucleotide sequence ID" value="NZ_JACDXJ010000003.1"/>
</dbReference>
<keyword evidence="4" id="KW-0600">Photoreceptor protein</keyword>
<feature type="domain" description="PAC" evidence="18">
    <location>
        <begin position="117"/>
        <end position="169"/>
    </location>
</feature>
<dbReference type="InterPro" id="IPR011102">
    <property type="entry name" value="Sig_transdc_His_kinase_HWE"/>
</dbReference>
<dbReference type="InterPro" id="IPR035965">
    <property type="entry name" value="PAS-like_dom_sf"/>
</dbReference>
<dbReference type="PANTHER" id="PTHR41523">
    <property type="entry name" value="TWO-COMPONENT SYSTEM SENSOR PROTEIN"/>
    <property type="match status" value="1"/>
</dbReference>
<keyword evidence="8" id="KW-0288">FMN</keyword>
<keyword evidence="15" id="KW-0843">Virulence</keyword>
<dbReference type="SMART" id="SM00911">
    <property type="entry name" value="HWE_HK"/>
    <property type="match status" value="1"/>
</dbReference>